<evidence type="ECO:0000256" key="7">
    <source>
        <dbReference type="ARBA" id="ARBA00023288"/>
    </source>
</evidence>
<comment type="catalytic activity">
    <reaction evidence="9 10">
        <text>L-cysteinyl-[protein] + hexadecanoyl-CoA = S-hexadecanoyl-L-cysteinyl-[protein] + CoA</text>
        <dbReference type="Rhea" id="RHEA:36683"/>
        <dbReference type="Rhea" id="RHEA-COMP:10131"/>
        <dbReference type="Rhea" id="RHEA-COMP:11032"/>
        <dbReference type="ChEBI" id="CHEBI:29950"/>
        <dbReference type="ChEBI" id="CHEBI:57287"/>
        <dbReference type="ChEBI" id="CHEBI:57379"/>
        <dbReference type="ChEBI" id="CHEBI:74151"/>
        <dbReference type="EC" id="2.3.1.225"/>
    </reaction>
</comment>
<dbReference type="GO" id="GO:0042144">
    <property type="term" value="P:vacuole fusion, non-autophagic"/>
    <property type="evidence" value="ECO:0007669"/>
    <property type="project" value="EnsemblFungi"/>
</dbReference>
<dbReference type="InterPro" id="IPR001594">
    <property type="entry name" value="Palmitoyltrfase_DHHC"/>
</dbReference>
<dbReference type="EC" id="2.3.1.225" evidence="10"/>
<dbReference type="PANTHER" id="PTHR12246">
    <property type="entry name" value="PALMITOYLTRANSFERASE ZDHHC16"/>
    <property type="match status" value="1"/>
</dbReference>
<keyword evidence="7" id="KW-0449">Lipoprotein</keyword>
<keyword evidence="2 10" id="KW-0808">Transferase</keyword>
<evidence type="ECO:0000256" key="6">
    <source>
        <dbReference type="ARBA" id="ARBA00023139"/>
    </source>
</evidence>
<protein>
    <recommendedName>
        <fullName evidence="10">Palmitoyltransferase</fullName>
        <ecNumber evidence="10">2.3.1.225</ecNumber>
    </recommendedName>
</protein>
<comment type="domain">
    <text evidence="10">The DHHC domain is required for palmitoyltransferase activity.</text>
</comment>
<evidence type="ECO:0000256" key="1">
    <source>
        <dbReference type="ARBA" id="ARBA00004141"/>
    </source>
</evidence>
<dbReference type="OrthoDB" id="302728at2759"/>
<dbReference type="RefSeq" id="XP_003955428.1">
    <property type="nucleotide sequence ID" value="XM_003955379.1"/>
</dbReference>
<evidence type="ECO:0000313" key="12">
    <source>
        <dbReference type="EMBL" id="CCF56293.1"/>
    </source>
</evidence>
<dbReference type="KEGG" id="kaf:KAFR_0A08590"/>
<evidence type="ECO:0000256" key="2">
    <source>
        <dbReference type="ARBA" id="ARBA00022679"/>
    </source>
</evidence>
<dbReference type="InterPro" id="IPR039859">
    <property type="entry name" value="PFA4/ZDH16/20/ERF2-like"/>
</dbReference>
<dbReference type="PROSITE" id="PS50216">
    <property type="entry name" value="DHHC"/>
    <property type="match status" value="1"/>
</dbReference>
<keyword evidence="3 10" id="KW-0812">Transmembrane</keyword>
<evidence type="ECO:0000256" key="9">
    <source>
        <dbReference type="ARBA" id="ARBA00048048"/>
    </source>
</evidence>
<sequence length="331" mass="38633">MYNGWSISSTFPKCVTIFIYVWTAYISITRVKVVPFELLLVLIICTVSLGIYTYSEVISVGPGSPIDFPDLAIKNLHDVEMGAELPPEYLTSRSLTMKHDGRFRICQTCMFWKPDRCHHCSSCNRCILKMDHHCPWFAECIGFKNQKYFIQFLFYCTSYSIIVLFVTSIQIYHWFRSTSYEYEFIDFKLLTVWLLAIVIFISLVLFTGFSVFQLLGNQTTIELYAYRRYKAELNIIGDLDGSENINIFDLGSRYENWKDVMGNSWLEWLLPIETYKSKRSKNTLDEKGLFFAVNLGINGRLLNNIGLQDRLFRRLAARPSTESTRPFIEDF</sequence>
<proteinExistence type="inferred from homology"/>
<dbReference type="Proteomes" id="UP000005220">
    <property type="component" value="Chromosome 1"/>
</dbReference>
<keyword evidence="4 10" id="KW-1133">Transmembrane helix</keyword>
<dbReference type="STRING" id="1071382.H2APJ3"/>
<dbReference type="FunCoup" id="H2APJ3">
    <property type="interactions" value="477"/>
</dbReference>
<evidence type="ECO:0000313" key="13">
    <source>
        <dbReference type="Proteomes" id="UP000005220"/>
    </source>
</evidence>
<organism evidence="12 13">
    <name type="scientific">Kazachstania africana (strain ATCC 22294 / BCRC 22015 / CBS 2517 / CECT 1963 / NBRC 1671 / NRRL Y-8276)</name>
    <name type="common">Yeast</name>
    <name type="synonym">Kluyveromyces africanus</name>
    <dbReference type="NCBI Taxonomy" id="1071382"/>
    <lineage>
        <taxon>Eukaryota</taxon>
        <taxon>Fungi</taxon>
        <taxon>Dikarya</taxon>
        <taxon>Ascomycota</taxon>
        <taxon>Saccharomycotina</taxon>
        <taxon>Saccharomycetes</taxon>
        <taxon>Saccharomycetales</taxon>
        <taxon>Saccharomycetaceae</taxon>
        <taxon>Kazachstania</taxon>
    </lineage>
</organism>
<dbReference type="eggNOG" id="KOG1315">
    <property type="taxonomic scope" value="Eukaryota"/>
</dbReference>
<dbReference type="Pfam" id="PF01529">
    <property type="entry name" value="DHHC"/>
    <property type="match status" value="1"/>
</dbReference>
<accession>H2APJ3</accession>
<feature type="domain" description="Palmitoyltransferase DHHC" evidence="11">
    <location>
        <begin position="103"/>
        <end position="224"/>
    </location>
</feature>
<dbReference type="EMBL" id="HE650821">
    <property type="protein sequence ID" value="CCF56293.1"/>
    <property type="molecule type" value="Genomic_DNA"/>
</dbReference>
<keyword evidence="8 10" id="KW-0012">Acyltransferase</keyword>
<feature type="transmembrane region" description="Helical" evidence="10">
    <location>
        <begin position="38"/>
        <end position="55"/>
    </location>
</feature>
<dbReference type="InParanoid" id="H2APJ3"/>
<evidence type="ECO:0000259" key="11">
    <source>
        <dbReference type="Pfam" id="PF01529"/>
    </source>
</evidence>
<keyword evidence="13" id="KW-1185">Reference proteome</keyword>
<comment type="subcellular location">
    <subcellularLocation>
        <location evidence="1">Membrane</location>
        <topology evidence="1">Multi-pass membrane protein</topology>
    </subcellularLocation>
</comment>
<gene>
    <name evidence="12" type="primary">KAFR0A08590</name>
    <name evidence="12" type="ORF">KAFR_0A08590</name>
</gene>
<feature type="transmembrane region" description="Helical" evidence="10">
    <location>
        <begin position="187"/>
        <end position="212"/>
    </location>
</feature>
<keyword evidence="6" id="KW-0564">Palmitate</keyword>
<name>H2APJ3_KAZAF</name>
<dbReference type="GO" id="GO:0019706">
    <property type="term" value="F:protein-cysteine S-palmitoyltransferase activity"/>
    <property type="evidence" value="ECO:0007669"/>
    <property type="project" value="UniProtKB-EC"/>
</dbReference>
<evidence type="ECO:0000256" key="5">
    <source>
        <dbReference type="ARBA" id="ARBA00023136"/>
    </source>
</evidence>
<evidence type="ECO:0000256" key="4">
    <source>
        <dbReference type="ARBA" id="ARBA00022989"/>
    </source>
</evidence>
<dbReference type="GeneID" id="13886370"/>
<reference evidence="12 13" key="1">
    <citation type="journal article" date="2011" name="Proc. Natl. Acad. Sci. U.S.A.">
        <title>Evolutionary erosion of yeast sex chromosomes by mating-type switching accidents.</title>
        <authorList>
            <person name="Gordon J.L."/>
            <person name="Armisen D."/>
            <person name="Proux-Wera E."/>
            <person name="Oheigeartaigh S.S."/>
            <person name="Byrne K.P."/>
            <person name="Wolfe K.H."/>
        </authorList>
    </citation>
    <scope>NUCLEOTIDE SEQUENCE [LARGE SCALE GENOMIC DNA]</scope>
    <source>
        <strain evidence="13">ATCC 22294 / BCRC 22015 / CBS 2517 / CECT 1963 / NBRC 1671 / NRRL Y-8276</strain>
    </source>
</reference>
<dbReference type="HOGENOM" id="CLU_027721_0_0_1"/>
<evidence type="ECO:0000256" key="10">
    <source>
        <dbReference type="RuleBase" id="RU079119"/>
    </source>
</evidence>
<dbReference type="AlphaFoldDB" id="H2APJ3"/>
<feature type="transmembrane region" description="Helical" evidence="10">
    <location>
        <begin position="6"/>
        <end position="26"/>
    </location>
</feature>
<evidence type="ECO:0000256" key="3">
    <source>
        <dbReference type="ARBA" id="ARBA00022692"/>
    </source>
</evidence>
<keyword evidence="5 10" id="KW-0472">Membrane</keyword>
<comment type="similarity">
    <text evidence="10">Belongs to the DHHC palmitoyltransferase family.</text>
</comment>
<feature type="transmembrane region" description="Helical" evidence="10">
    <location>
        <begin position="152"/>
        <end position="175"/>
    </location>
</feature>
<evidence type="ECO:0000256" key="8">
    <source>
        <dbReference type="ARBA" id="ARBA00023315"/>
    </source>
</evidence>
<dbReference type="GO" id="GO:0000329">
    <property type="term" value="C:fungal-type vacuole membrane"/>
    <property type="evidence" value="ECO:0007669"/>
    <property type="project" value="EnsemblFungi"/>
</dbReference>